<protein>
    <recommendedName>
        <fullName evidence="4">DUF5723 domain-containing protein</fullName>
    </recommendedName>
</protein>
<dbReference type="Proteomes" id="UP001466331">
    <property type="component" value="Unassembled WGS sequence"/>
</dbReference>
<proteinExistence type="predicted"/>
<feature type="chain" id="PRO_5045885160" description="DUF5723 domain-containing protein" evidence="1">
    <location>
        <begin position="22"/>
        <end position="448"/>
    </location>
</feature>
<evidence type="ECO:0008006" key="4">
    <source>
        <dbReference type="Google" id="ProtNLM"/>
    </source>
</evidence>
<organism evidence="2 3">
    <name type="scientific">Rarispira pelagica</name>
    <dbReference type="NCBI Taxonomy" id="3141764"/>
    <lineage>
        <taxon>Bacteria</taxon>
        <taxon>Pseudomonadati</taxon>
        <taxon>Spirochaetota</taxon>
        <taxon>Spirochaetia</taxon>
        <taxon>Winmispirales</taxon>
        <taxon>Winmispiraceae</taxon>
        <taxon>Rarispira</taxon>
    </lineage>
</organism>
<feature type="signal peptide" evidence="1">
    <location>
        <begin position="1"/>
        <end position="21"/>
    </location>
</feature>
<evidence type="ECO:0000256" key="1">
    <source>
        <dbReference type="SAM" id="SignalP"/>
    </source>
</evidence>
<keyword evidence="1" id="KW-0732">Signal</keyword>
<comment type="caution">
    <text evidence="2">The sequence shown here is derived from an EMBL/GenBank/DDBJ whole genome shotgun (WGS) entry which is preliminary data.</text>
</comment>
<accession>A0ABU9UDG6</accession>
<evidence type="ECO:0000313" key="2">
    <source>
        <dbReference type="EMBL" id="MEM5947995.1"/>
    </source>
</evidence>
<name>A0ABU9UDG6_9SPIR</name>
<reference evidence="2 3" key="1">
    <citation type="submission" date="2024-03" db="EMBL/GenBank/DDBJ databases">
        <title>Ignisphaera cupida sp. nov., a hyperthermophilic hydrolytic archaeon from a hot spring of Kamchatka, and proposal of Ignisphaeraceae fam. nov.</title>
        <authorList>
            <person name="Podosokorskaya O.A."/>
            <person name="Elcheninov A.G."/>
            <person name="Maltseva A.I."/>
            <person name="Zayulina K.S."/>
            <person name="Novikov A."/>
            <person name="Merkel A.Y."/>
        </authorList>
    </citation>
    <scope>NUCLEOTIDE SEQUENCE [LARGE SCALE GENOMIC DNA]</scope>
    <source>
        <strain evidence="2 3">38H-sp</strain>
    </source>
</reference>
<keyword evidence="3" id="KW-1185">Reference proteome</keyword>
<dbReference type="EMBL" id="JBCHKQ010000002">
    <property type="protein sequence ID" value="MEM5947995.1"/>
    <property type="molecule type" value="Genomic_DNA"/>
</dbReference>
<sequence length="448" mass="49452">MKRIKQFLFIATLFTALFAWAQENTPAQNDSAGLGFAMGISLGVSTFPNSDGTVESYNSIGLVPDISIGKFGIGFNIELNYRFADSNGNPGFEVRTEDWVPNSKTNFFELYLPKIRYIRYGQKGEPIFIKAGTLDGVTLGTGFLVGGYSNGTFLPDLPVWGLVFDLDGNLFSFPFIGMETFVANLSAFDLFGGRFYIRPLAITDIPIIKDLQVGTTFAMDRDPYYYLKKNSEYTGPTSASEPVMIWGADAIQPILSNTIAKLSAFGDVVIQKDTAGSMLGVGGRLFGFLTYGAQMRFLGKNFIPSYFDVAYDQYRAAKYAVYTREVSIPAYTGWLASLGFSVLEDKLAFSATMDGPIGSSEIKPHLLASFVLGEGILPGFFFDAVYDKTNIDSWDAMAKWQEDSYMKLNIHYKSGPAVLTLFYNLRYDLTDTGYEPVVSSGTEVSIQF</sequence>
<evidence type="ECO:0000313" key="3">
    <source>
        <dbReference type="Proteomes" id="UP001466331"/>
    </source>
</evidence>
<dbReference type="RefSeq" id="WP_420069441.1">
    <property type="nucleotide sequence ID" value="NZ_JBCHKQ010000002.1"/>
</dbReference>
<gene>
    <name evidence="2" type="ORF">WKV44_05525</name>
</gene>